<dbReference type="Gene3D" id="3.90.550.50">
    <property type="match status" value="1"/>
</dbReference>
<keyword evidence="3 11" id="KW-0328">Glycosyltransferase</keyword>
<sequence length="363" mass="41463">MIGDKNVMLGRNFAMLEKRSWQKLLPIALALITITFIWKELSDLLGPPTASQAPSSPSYTLLTRDSASSTASTASRLPDDDYNKLIDLSFDFTSLNSEPCNSSVLLLVLVHSSPGNGAKRRAIRETWGRRDADVRLVFAVGGVEEAASRRSLDAEQRLHGDLVQGSFLDSYRNLTYKHVMGLKYFVYHCPQAKYVLKTDDDVFVNMPSMKNFLRYDLSPYGVGGGLFCTPRYNSLVLRSYRSKWRVSFSEYPEKFYPTYCPGWTLLYSPDVALGLYKEAQISEYFWIDDIHLTGTLTRRLNVTHTDIERLVLSDNKVYYIFYYPAGEVAPFLYGRELNEGQIRALWGYVVKREAPKFIFRKFG</sequence>
<dbReference type="Pfam" id="PF01762">
    <property type="entry name" value="Galactosyl_T"/>
    <property type="match status" value="1"/>
</dbReference>
<dbReference type="OrthoDB" id="115198at2759"/>
<dbReference type="GO" id="GO:0006493">
    <property type="term" value="P:protein O-linked glycosylation"/>
    <property type="evidence" value="ECO:0007669"/>
    <property type="project" value="TreeGrafter"/>
</dbReference>
<evidence type="ECO:0000256" key="9">
    <source>
        <dbReference type="ARBA" id="ARBA00023136"/>
    </source>
</evidence>
<evidence type="ECO:0000256" key="4">
    <source>
        <dbReference type="ARBA" id="ARBA00022679"/>
    </source>
</evidence>
<comment type="similarity">
    <text evidence="2 11">Belongs to the glycosyltransferase 31 family.</text>
</comment>
<evidence type="ECO:0000256" key="5">
    <source>
        <dbReference type="ARBA" id="ARBA00022692"/>
    </source>
</evidence>
<dbReference type="GO" id="GO:0000139">
    <property type="term" value="C:Golgi membrane"/>
    <property type="evidence" value="ECO:0007669"/>
    <property type="project" value="UniProtKB-SubCell"/>
</dbReference>
<keyword evidence="7 11" id="KW-1133">Transmembrane helix</keyword>
<keyword evidence="5 11" id="KW-0812">Transmembrane</keyword>
<name>A0A9N9U0K8_PHYSR</name>
<evidence type="ECO:0000256" key="7">
    <source>
        <dbReference type="ARBA" id="ARBA00022989"/>
    </source>
</evidence>
<organism evidence="12 13">
    <name type="scientific">Phyllotreta striolata</name>
    <name type="common">Striped flea beetle</name>
    <name type="synonym">Crioceris striolata</name>
    <dbReference type="NCBI Taxonomy" id="444603"/>
    <lineage>
        <taxon>Eukaryota</taxon>
        <taxon>Metazoa</taxon>
        <taxon>Ecdysozoa</taxon>
        <taxon>Arthropoda</taxon>
        <taxon>Hexapoda</taxon>
        <taxon>Insecta</taxon>
        <taxon>Pterygota</taxon>
        <taxon>Neoptera</taxon>
        <taxon>Endopterygota</taxon>
        <taxon>Coleoptera</taxon>
        <taxon>Polyphaga</taxon>
        <taxon>Cucujiformia</taxon>
        <taxon>Chrysomeloidea</taxon>
        <taxon>Chrysomelidae</taxon>
        <taxon>Galerucinae</taxon>
        <taxon>Alticini</taxon>
        <taxon>Phyllotreta</taxon>
    </lineage>
</organism>
<feature type="transmembrane region" description="Helical" evidence="11">
    <location>
        <begin position="21"/>
        <end position="38"/>
    </location>
</feature>
<protein>
    <recommendedName>
        <fullName evidence="11">Hexosyltransferase</fullName>
        <ecNumber evidence="11">2.4.1.-</ecNumber>
    </recommendedName>
</protein>
<keyword evidence="10" id="KW-0325">Glycoprotein</keyword>
<dbReference type="AlphaFoldDB" id="A0A9N9U0K8"/>
<dbReference type="EC" id="2.4.1.-" evidence="11"/>
<evidence type="ECO:0000256" key="8">
    <source>
        <dbReference type="ARBA" id="ARBA00023034"/>
    </source>
</evidence>
<evidence type="ECO:0000256" key="2">
    <source>
        <dbReference type="ARBA" id="ARBA00008661"/>
    </source>
</evidence>
<keyword evidence="6 11" id="KW-0735">Signal-anchor</keyword>
<dbReference type="FunFam" id="3.90.550.50:FF:000001">
    <property type="entry name" value="Hexosyltransferase"/>
    <property type="match status" value="1"/>
</dbReference>
<dbReference type="InterPro" id="IPR002659">
    <property type="entry name" value="Glyco_trans_31"/>
</dbReference>
<keyword evidence="8 11" id="KW-0333">Golgi apparatus</keyword>
<evidence type="ECO:0000256" key="10">
    <source>
        <dbReference type="ARBA" id="ARBA00023180"/>
    </source>
</evidence>
<dbReference type="PANTHER" id="PTHR11214:SF376">
    <property type="entry name" value="HEXOSYLTRANSFERASE"/>
    <property type="match status" value="1"/>
</dbReference>
<comment type="subcellular location">
    <subcellularLocation>
        <location evidence="1 11">Golgi apparatus membrane</location>
        <topology evidence="1 11">Single-pass type II membrane protein</topology>
    </subcellularLocation>
</comment>
<accession>A0A9N9U0K8</accession>
<keyword evidence="4" id="KW-0808">Transferase</keyword>
<evidence type="ECO:0000256" key="11">
    <source>
        <dbReference type="RuleBase" id="RU363063"/>
    </source>
</evidence>
<gene>
    <name evidence="12" type="ORF">PHYEVI_LOCUS10596</name>
</gene>
<dbReference type="Proteomes" id="UP001153712">
    <property type="component" value="Chromosome 8"/>
</dbReference>
<keyword evidence="13" id="KW-1185">Reference proteome</keyword>
<keyword evidence="9 11" id="KW-0472">Membrane</keyword>
<dbReference type="EMBL" id="OU900101">
    <property type="protein sequence ID" value="CAG9864339.1"/>
    <property type="molecule type" value="Genomic_DNA"/>
</dbReference>
<proteinExistence type="inferred from homology"/>
<reference evidence="12" key="1">
    <citation type="submission" date="2022-01" db="EMBL/GenBank/DDBJ databases">
        <authorList>
            <person name="King R."/>
        </authorList>
    </citation>
    <scope>NUCLEOTIDE SEQUENCE</scope>
</reference>
<evidence type="ECO:0000313" key="12">
    <source>
        <dbReference type="EMBL" id="CAG9864339.1"/>
    </source>
</evidence>
<evidence type="ECO:0000313" key="13">
    <source>
        <dbReference type="Proteomes" id="UP001153712"/>
    </source>
</evidence>
<evidence type="ECO:0000256" key="1">
    <source>
        <dbReference type="ARBA" id="ARBA00004323"/>
    </source>
</evidence>
<dbReference type="PANTHER" id="PTHR11214">
    <property type="entry name" value="BETA-1,3-N-ACETYLGLUCOSAMINYLTRANSFERASE"/>
    <property type="match status" value="1"/>
</dbReference>
<evidence type="ECO:0000256" key="6">
    <source>
        <dbReference type="ARBA" id="ARBA00022968"/>
    </source>
</evidence>
<evidence type="ECO:0000256" key="3">
    <source>
        <dbReference type="ARBA" id="ARBA00022676"/>
    </source>
</evidence>
<dbReference type="GO" id="GO:0016758">
    <property type="term" value="F:hexosyltransferase activity"/>
    <property type="evidence" value="ECO:0007669"/>
    <property type="project" value="InterPro"/>
</dbReference>